<dbReference type="InterPro" id="IPR018490">
    <property type="entry name" value="cNMP-bd_dom_sf"/>
</dbReference>
<reference evidence="2 3" key="1">
    <citation type="submission" date="2018-08" db="EMBL/GenBank/DDBJ databases">
        <title>The reduced genetic potential of extracellular carbohydrate catabolism in Euzebyella marina RN62, a Flavobacteriia bacterium isolated from the hadal water.</title>
        <authorList>
            <person name="Xue C."/>
        </authorList>
    </citation>
    <scope>NUCLEOTIDE SEQUENCE [LARGE SCALE GENOMIC DNA]</scope>
    <source>
        <strain evidence="2 3">RN62</strain>
    </source>
</reference>
<proteinExistence type="predicted"/>
<dbReference type="SUPFAM" id="SSF51206">
    <property type="entry name" value="cAMP-binding domain-like"/>
    <property type="match status" value="1"/>
</dbReference>
<evidence type="ECO:0000259" key="1">
    <source>
        <dbReference type="PROSITE" id="PS50042"/>
    </source>
</evidence>
<keyword evidence="3" id="KW-1185">Reference proteome</keyword>
<dbReference type="Gene3D" id="2.60.120.10">
    <property type="entry name" value="Jelly Rolls"/>
    <property type="match status" value="1"/>
</dbReference>
<dbReference type="AlphaFoldDB" id="A0A3G2L5B9"/>
<evidence type="ECO:0000313" key="2">
    <source>
        <dbReference type="EMBL" id="AYN67391.1"/>
    </source>
</evidence>
<evidence type="ECO:0000313" key="3">
    <source>
        <dbReference type="Proteomes" id="UP000276309"/>
    </source>
</evidence>
<dbReference type="InterPro" id="IPR014710">
    <property type="entry name" value="RmlC-like_jellyroll"/>
</dbReference>
<dbReference type="RefSeq" id="WP_121848412.1">
    <property type="nucleotide sequence ID" value="NZ_CP032050.1"/>
</dbReference>
<sequence length="194" mass="22703">MNAEALLAHFESYLPFEEDEKSLIKSRITHKAVKRREFILQTGEVCKYYTFVVKGILRLFVLDEEGKEHNILFAGENEWISDITSFHATKPGVSNIQALESSEIIQIAQQDLYFLYINIQKLDRIFKVITEEKYVELQNRVFHTISSTAHQRYLAFLEQYPKLAYRLPNTQIASYLGITPEFLSMIRKEMVKSD</sequence>
<feature type="domain" description="Cyclic nucleotide-binding" evidence="1">
    <location>
        <begin position="12"/>
        <end position="112"/>
    </location>
</feature>
<gene>
    <name evidence="2" type="ORF">D1013_08440</name>
</gene>
<dbReference type="Proteomes" id="UP000276309">
    <property type="component" value="Chromosome"/>
</dbReference>
<dbReference type="CDD" id="cd00038">
    <property type="entry name" value="CAP_ED"/>
    <property type="match status" value="1"/>
</dbReference>
<dbReference type="OrthoDB" id="1092431at2"/>
<dbReference type="KEGG" id="emar:D1013_08440"/>
<name>A0A3G2L5B9_9FLAO</name>
<dbReference type="Pfam" id="PF00027">
    <property type="entry name" value="cNMP_binding"/>
    <property type="match status" value="1"/>
</dbReference>
<protein>
    <submittedName>
        <fullName evidence="2">Crp/Fnr family transcriptional regulator</fullName>
    </submittedName>
</protein>
<accession>A0A3G2L5B9</accession>
<dbReference type="InterPro" id="IPR000595">
    <property type="entry name" value="cNMP-bd_dom"/>
</dbReference>
<dbReference type="PROSITE" id="PS50042">
    <property type="entry name" value="CNMP_BINDING_3"/>
    <property type="match status" value="1"/>
</dbReference>
<organism evidence="2 3">
    <name type="scientific">Euzebyella marina</name>
    <dbReference type="NCBI Taxonomy" id="1761453"/>
    <lineage>
        <taxon>Bacteria</taxon>
        <taxon>Pseudomonadati</taxon>
        <taxon>Bacteroidota</taxon>
        <taxon>Flavobacteriia</taxon>
        <taxon>Flavobacteriales</taxon>
        <taxon>Flavobacteriaceae</taxon>
        <taxon>Euzebyella</taxon>
    </lineage>
</organism>
<dbReference type="EMBL" id="CP032050">
    <property type="protein sequence ID" value="AYN67391.1"/>
    <property type="molecule type" value="Genomic_DNA"/>
</dbReference>